<evidence type="ECO:0000256" key="1">
    <source>
        <dbReference type="SAM" id="Phobius"/>
    </source>
</evidence>
<dbReference type="HOGENOM" id="CLU_2379850_0_0_6"/>
<proteinExistence type="predicted"/>
<dbReference type="EMBL" id="AM286690">
    <property type="protein sequence ID" value="CAL15752.1"/>
    <property type="molecule type" value="Genomic_DNA"/>
</dbReference>
<feature type="transmembrane region" description="Helical" evidence="1">
    <location>
        <begin position="25"/>
        <end position="45"/>
    </location>
</feature>
<keyword evidence="1" id="KW-0472">Membrane</keyword>
<dbReference type="AlphaFoldDB" id="Q0VSU6"/>
<gene>
    <name evidence="2" type="ordered locus">ABO_0304</name>
</gene>
<keyword evidence="3" id="KW-1185">Reference proteome</keyword>
<organism evidence="2 3">
    <name type="scientific">Alcanivorax borkumensis (strain ATCC 700651 / DSM 11573 / NCIMB 13689 / SK2)</name>
    <dbReference type="NCBI Taxonomy" id="393595"/>
    <lineage>
        <taxon>Bacteria</taxon>
        <taxon>Pseudomonadati</taxon>
        <taxon>Pseudomonadota</taxon>
        <taxon>Gammaproteobacteria</taxon>
        <taxon>Oceanospirillales</taxon>
        <taxon>Alcanivoracaceae</taxon>
        <taxon>Alcanivorax</taxon>
    </lineage>
</organism>
<sequence>MMNTIFRSAGQVSEKALSPLKAQPLLYRALQLIFALVAYAAGIYLVDMATPEVRIPVILFAVYFMPAVLRAWLQFYWQLRGDSRAQDVDTHHTA</sequence>
<keyword evidence="1" id="KW-1133">Transmembrane helix</keyword>
<evidence type="ECO:0000313" key="2">
    <source>
        <dbReference type="EMBL" id="CAL15752.1"/>
    </source>
</evidence>
<protein>
    <recommendedName>
        <fullName evidence="4">Transmembrane protein</fullName>
    </recommendedName>
</protein>
<evidence type="ECO:0008006" key="4">
    <source>
        <dbReference type="Google" id="ProtNLM"/>
    </source>
</evidence>
<dbReference type="Proteomes" id="UP000008871">
    <property type="component" value="Chromosome"/>
</dbReference>
<evidence type="ECO:0000313" key="3">
    <source>
        <dbReference type="Proteomes" id="UP000008871"/>
    </source>
</evidence>
<keyword evidence="1" id="KW-0812">Transmembrane</keyword>
<accession>Q0VSU6</accession>
<name>Q0VSU6_ALCBS</name>
<dbReference type="KEGG" id="abo:ABO_0304"/>
<dbReference type="RefSeq" id="WP_011587600.1">
    <property type="nucleotide sequence ID" value="NC_008260.1"/>
</dbReference>
<feature type="transmembrane region" description="Helical" evidence="1">
    <location>
        <begin position="57"/>
        <end position="77"/>
    </location>
</feature>
<reference evidence="2 3" key="1">
    <citation type="journal article" date="2006" name="Nat. Biotechnol.">
        <title>Genome sequence of the ubiquitous hydrocarbon-degrading marine bacterium Alcanivorax borkumensis.</title>
        <authorList>
            <person name="Schneiker S."/>
            <person name="Martins dos Santos V.A.P."/>
            <person name="Bartels D."/>
            <person name="Bekel T."/>
            <person name="Brecht M."/>
            <person name="Buhrmester J."/>
            <person name="Chernikova T.N."/>
            <person name="Denaro R."/>
            <person name="Ferrer M."/>
            <person name="Gertler C."/>
            <person name="Goesmann A."/>
            <person name="Golyshina O.V."/>
            <person name="Kaminski F."/>
            <person name="Khachane A.N."/>
            <person name="Lang S."/>
            <person name="Linke B."/>
            <person name="McHardy A.C."/>
            <person name="Meyer F."/>
            <person name="Nechitaylo T."/>
            <person name="Puehler A."/>
            <person name="Regenhardt D."/>
            <person name="Rupp O."/>
            <person name="Sabirova J.S."/>
            <person name="Selbitschka W."/>
            <person name="Yakimov M.M."/>
            <person name="Timmis K.N."/>
            <person name="Vorhoelter F.-J."/>
            <person name="Weidner S."/>
            <person name="Kaiser O."/>
            <person name="Golyshin P.N."/>
        </authorList>
    </citation>
    <scope>NUCLEOTIDE SEQUENCE [LARGE SCALE GENOMIC DNA]</scope>
    <source>
        <strain evidence="3">ATCC 700651 / DSM 11573 / NCIMB 13689 / SK2</strain>
    </source>
</reference>